<dbReference type="CDD" id="cd02423">
    <property type="entry name" value="Peptidase_C39G"/>
    <property type="match status" value="1"/>
</dbReference>
<feature type="domain" description="Peptidase C39" evidence="2">
    <location>
        <begin position="57"/>
        <end position="188"/>
    </location>
</feature>
<dbReference type="GO" id="GO:0006508">
    <property type="term" value="P:proteolysis"/>
    <property type="evidence" value="ECO:0007669"/>
    <property type="project" value="InterPro"/>
</dbReference>
<reference evidence="3" key="1">
    <citation type="journal article" date="2020" name="mSystems">
        <title>Genome- and Community-Level Interaction Insights into Carbon Utilization and Element Cycling Functions of Hydrothermarchaeota in Hydrothermal Sediment.</title>
        <authorList>
            <person name="Zhou Z."/>
            <person name="Liu Y."/>
            <person name="Xu W."/>
            <person name="Pan J."/>
            <person name="Luo Z.H."/>
            <person name="Li M."/>
        </authorList>
    </citation>
    <scope>NUCLEOTIDE SEQUENCE [LARGE SCALE GENOMIC DNA]</scope>
    <source>
        <strain evidence="3">SpSt-767</strain>
    </source>
</reference>
<dbReference type="GO" id="GO:0016020">
    <property type="term" value="C:membrane"/>
    <property type="evidence" value="ECO:0007669"/>
    <property type="project" value="InterPro"/>
</dbReference>
<protein>
    <submittedName>
        <fullName evidence="3">Peptidase C39</fullName>
    </submittedName>
</protein>
<dbReference type="Pfam" id="PF03412">
    <property type="entry name" value="Peptidase_C39"/>
    <property type="match status" value="1"/>
</dbReference>
<dbReference type="Gene3D" id="3.90.70.10">
    <property type="entry name" value="Cysteine proteinases"/>
    <property type="match status" value="1"/>
</dbReference>
<comment type="caution">
    <text evidence="3">The sequence shown here is derived from an EMBL/GenBank/DDBJ whole genome shotgun (WGS) entry which is preliminary data.</text>
</comment>
<organism evidence="3">
    <name type="scientific">Desulfobacca acetoxidans</name>
    <dbReference type="NCBI Taxonomy" id="60893"/>
    <lineage>
        <taxon>Bacteria</taxon>
        <taxon>Pseudomonadati</taxon>
        <taxon>Thermodesulfobacteriota</taxon>
        <taxon>Desulfobaccia</taxon>
        <taxon>Desulfobaccales</taxon>
        <taxon>Desulfobaccaceae</taxon>
        <taxon>Desulfobacca</taxon>
    </lineage>
</organism>
<dbReference type="EMBL" id="DTGR01000120">
    <property type="protein sequence ID" value="HHS29497.1"/>
    <property type="molecule type" value="Genomic_DNA"/>
</dbReference>
<feature type="chain" id="PRO_5031103288" evidence="1">
    <location>
        <begin position="24"/>
        <end position="250"/>
    </location>
</feature>
<evidence type="ECO:0000256" key="1">
    <source>
        <dbReference type="SAM" id="SignalP"/>
    </source>
</evidence>
<name>A0A7V6A3C0_9BACT</name>
<dbReference type="InterPro" id="IPR005074">
    <property type="entry name" value="Peptidase_C39"/>
</dbReference>
<sequence length="250" mass="28319">MVKLRFLVVLVIAMLLLPIGGQAADVPVRLNLYEEGGVLTKQVKSMKEMRQRQMIPQTRDYSCGAASLATILHNYYGLPVTELETIIGMFKYGNQQDIKKVGFSLYDMKRYANSLKYAAEGYKIPKVEDLQKLKIPVIALIDTANYKHFVVIRHVDDRYVYIADPSWGNRRIAIDEFKKIWNQNVIFAVQGPKVGKPEGLFVEKPASASEISTWLREEPGFSTRFALDPADAMLFVTNTPLFVIPFIPGQ</sequence>
<keyword evidence="1" id="KW-0732">Signal</keyword>
<feature type="signal peptide" evidence="1">
    <location>
        <begin position="1"/>
        <end position="23"/>
    </location>
</feature>
<gene>
    <name evidence="3" type="ORF">ENV52_07345</name>
</gene>
<accession>A0A7V6A3C0</accession>
<dbReference type="PROSITE" id="PS50990">
    <property type="entry name" value="PEPTIDASE_C39"/>
    <property type="match status" value="1"/>
</dbReference>
<dbReference type="GO" id="GO:0008233">
    <property type="term" value="F:peptidase activity"/>
    <property type="evidence" value="ECO:0007669"/>
    <property type="project" value="InterPro"/>
</dbReference>
<dbReference type="AlphaFoldDB" id="A0A7V6A3C0"/>
<evidence type="ECO:0000259" key="2">
    <source>
        <dbReference type="PROSITE" id="PS50990"/>
    </source>
</evidence>
<evidence type="ECO:0000313" key="3">
    <source>
        <dbReference type="EMBL" id="HHS29497.1"/>
    </source>
</evidence>
<proteinExistence type="predicted"/>
<dbReference type="GO" id="GO:0005524">
    <property type="term" value="F:ATP binding"/>
    <property type="evidence" value="ECO:0007669"/>
    <property type="project" value="InterPro"/>
</dbReference>